<evidence type="ECO:0000313" key="1">
    <source>
        <dbReference type="EMBL" id="MBW0477107.1"/>
    </source>
</evidence>
<gene>
    <name evidence="1" type="ORF">O181_016822</name>
</gene>
<proteinExistence type="predicted"/>
<dbReference type="Proteomes" id="UP000765509">
    <property type="component" value="Unassembled WGS sequence"/>
</dbReference>
<reference evidence="1" key="1">
    <citation type="submission" date="2021-03" db="EMBL/GenBank/DDBJ databases">
        <title>Draft genome sequence of rust myrtle Austropuccinia psidii MF-1, a brazilian biotype.</title>
        <authorList>
            <person name="Quecine M.C."/>
            <person name="Pachon D.M.R."/>
            <person name="Bonatelli M.L."/>
            <person name="Correr F.H."/>
            <person name="Franceschini L.M."/>
            <person name="Leite T.F."/>
            <person name="Margarido G.R.A."/>
            <person name="Almeida C.A."/>
            <person name="Ferrarezi J.A."/>
            <person name="Labate C.A."/>
        </authorList>
    </citation>
    <scope>NUCLEOTIDE SEQUENCE</scope>
    <source>
        <strain evidence="1">MF-1</strain>
    </source>
</reference>
<evidence type="ECO:0000313" key="2">
    <source>
        <dbReference type="Proteomes" id="UP000765509"/>
    </source>
</evidence>
<comment type="caution">
    <text evidence="1">The sequence shown here is derived from an EMBL/GenBank/DDBJ whole genome shotgun (WGS) entry which is preliminary data.</text>
</comment>
<keyword evidence="2" id="KW-1185">Reference proteome</keyword>
<name>A0A9Q3C6H5_9BASI</name>
<dbReference type="EMBL" id="AVOT02004700">
    <property type="protein sequence ID" value="MBW0477107.1"/>
    <property type="molecule type" value="Genomic_DNA"/>
</dbReference>
<accession>A0A9Q3C6H5</accession>
<protein>
    <submittedName>
        <fullName evidence="1">Uncharacterized protein</fullName>
    </submittedName>
</protein>
<dbReference type="AlphaFoldDB" id="A0A9Q3C6H5"/>
<sequence length="122" mass="13477">MLLSTAKDVLYVGAPQIKRAGWASGIGAPPSVLTANSQTMLQEKYRSFHPPLPLAFHLETRRNLPVLSRVTLGANCAFQRNTSTYSQITSCWYLRPLSSLVTSHSVAQRQRVSRSASSILNF</sequence>
<organism evidence="1 2">
    <name type="scientific">Austropuccinia psidii MF-1</name>
    <dbReference type="NCBI Taxonomy" id="1389203"/>
    <lineage>
        <taxon>Eukaryota</taxon>
        <taxon>Fungi</taxon>
        <taxon>Dikarya</taxon>
        <taxon>Basidiomycota</taxon>
        <taxon>Pucciniomycotina</taxon>
        <taxon>Pucciniomycetes</taxon>
        <taxon>Pucciniales</taxon>
        <taxon>Sphaerophragmiaceae</taxon>
        <taxon>Austropuccinia</taxon>
    </lineage>
</organism>